<evidence type="ECO:0000313" key="2">
    <source>
        <dbReference type="Proteomes" id="UP001498398"/>
    </source>
</evidence>
<dbReference type="Gene3D" id="3.40.50.300">
    <property type="entry name" value="P-loop containing nucleotide triphosphate hydrolases"/>
    <property type="match status" value="1"/>
</dbReference>
<evidence type="ECO:0000313" key="1">
    <source>
        <dbReference type="EMBL" id="KAK7442497.1"/>
    </source>
</evidence>
<gene>
    <name evidence="1" type="ORF">VKT23_016095</name>
</gene>
<protein>
    <submittedName>
        <fullName evidence="1">Uncharacterized protein</fullName>
    </submittedName>
</protein>
<dbReference type="Proteomes" id="UP001498398">
    <property type="component" value="Unassembled WGS sequence"/>
</dbReference>
<sequence>MVLEREQEIDIAHDRVGEADITREYTSSTNPRFILHDSKGFESGSDKTWAIVENFIRNRCSAKSLKDRLHTIWLCIETPREGSRILEIGDQKLLKIANELRLPVVIVFTKYDLLFNAKYQEARRSGVSKDELSTTAEKNAAADLKKRLGEFRDNNINLKFVEWVKDSTDGRSNSRSNSRSVRWVKVSADSDANASTTNARSKPEFVSWVEVSMHPKYRNPDGISAPYDFNQD</sequence>
<name>A0ABR1IVR5_9AGAR</name>
<accession>A0ABR1IVR5</accession>
<dbReference type="EMBL" id="JBANRG010000058">
    <property type="protein sequence ID" value="KAK7442497.1"/>
    <property type="molecule type" value="Genomic_DNA"/>
</dbReference>
<comment type="caution">
    <text evidence="1">The sequence shown here is derived from an EMBL/GenBank/DDBJ whole genome shotgun (WGS) entry which is preliminary data.</text>
</comment>
<dbReference type="InterPro" id="IPR027417">
    <property type="entry name" value="P-loop_NTPase"/>
</dbReference>
<keyword evidence="2" id="KW-1185">Reference proteome</keyword>
<reference evidence="1 2" key="1">
    <citation type="submission" date="2024-01" db="EMBL/GenBank/DDBJ databases">
        <title>A draft genome for the cacao thread blight pathogen Marasmiellus scandens.</title>
        <authorList>
            <person name="Baruah I.K."/>
            <person name="Leung J."/>
            <person name="Bukari Y."/>
            <person name="Amoako-Attah I."/>
            <person name="Meinhardt L.W."/>
            <person name="Bailey B.A."/>
            <person name="Cohen S.P."/>
        </authorList>
    </citation>
    <scope>NUCLEOTIDE SEQUENCE [LARGE SCALE GENOMIC DNA]</scope>
    <source>
        <strain evidence="1 2">GH-19</strain>
    </source>
</reference>
<proteinExistence type="predicted"/>
<organism evidence="1 2">
    <name type="scientific">Marasmiellus scandens</name>
    <dbReference type="NCBI Taxonomy" id="2682957"/>
    <lineage>
        <taxon>Eukaryota</taxon>
        <taxon>Fungi</taxon>
        <taxon>Dikarya</taxon>
        <taxon>Basidiomycota</taxon>
        <taxon>Agaricomycotina</taxon>
        <taxon>Agaricomycetes</taxon>
        <taxon>Agaricomycetidae</taxon>
        <taxon>Agaricales</taxon>
        <taxon>Marasmiineae</taxon>
        <taxon>Omphalotaceae</taxon>
        <taxon>Marasmiellus</taxon>
    </lineage>
</organism>